<keyword evidence="2" id="KW-0328">Glycosyltransferase</keyword>
<accession>A0A173LLF5</accession>
<feature type="transmembrane region" description="Helical" evidence="8">
    <location>
        <begin position="326"/>
        <end position="349"/>
    </location>
</feature>
<feature type="transmembrane region" description="Helical" evidence="8">
    <location>
        <begin position="111"/>
        <end position="129"/>
    </location>
</feature>
<comment type="similarity">
    <text evidence="7">Belongs to the MptA/B family.</text>
</comment>
<proteinExistence type="inferred from homology"/>
<feature type="transmembrane region" description="Helical" evidence="8">
    <location>
        <begin position="423"/>
        <end position="445"/>
    </location>
</feature>
<dbReference type="NCBIfam" id="NF038066">
    <property type="entry name" value="MptB"/>
    <property type="match status" value="1"/>
</dbReference>
<feature type="transmembrane region" description="Helical" evidence="8">
    <location>
        <begin position="195"/>
        <end position="218"/>
    </location>
</feature>
<evidence type="ECO:0000256" key="4">
    <source>
        <dbReference type="ARBA" id="ARBA00022692"/>
    </source>
</evidence>
<organism evidence="9 10">
    <name type="scientific">Dietzia timorensis</name>
    <dbReference type="NCBI Taxonomy" id="499555"/>
    <lineage>
        <taxon>Bacteria</taxon>
        <taxon>Bacillati</taxon>
        <taxon>Actinomycetota</taxon>
        <taxon>Actinomycetes</taxon>
        <taxon>Mycobacteriales</taxon>
        <taxon>Dietziaceae</taxon>
        <taxon>Dietzia</taxon>
    </lineage>
</organism>
<keyword evidence="5 8" id="KW-1133">Transmembrane helix</keyword>
<dbReference type="OrthoDB" id="5242303at2"/>
<evidence type="ECO:0000256" key="5">
    <source>
        <dbReference type="ARBA" id="ARBA00022989"/>
    </source>
</evidence>
<dbReference type="KEGG" id="dtm:BJL86_1365"/>
<feature type="transmembrane region" description="Helical" evidence="8">
    <location>
        <begin position="68"/>
        <end position="99"/>
    </location>
</feature>
<sequence>MIPPSSGTSHGAAHSDSCESGARAVRIPGSKGVLAPIVSGALGACLISVGSFGAGAQAGEIGLASNSALAFLAIGSGAVASMVLVWFGVILSCVAWLALGKTIATGARIRWWVVFAAWMAPLVPALPVFSGDAWTYLAQGEMLSGPADPYVDGTGAAGGAMSSNVHPDWRFTPTPYGPLHLLIMQGTSALSGHSAWPAIIGLRVVVLAFLALAAIALVRLTRHTGASRDHALWLGLANPLVVVHLVGGLHNDAMILAFVVLGMWLSVAAAAATSPRMRWGLLAGAGIAIGLAGTIKVTSLLLLPFLAWIAGRAFLRAFARGLWMTTFAAATGTIVTVVSGAGIGWIGALSVSDRVVYWIALPTASAHLADWIGMSSFENALAVSRTLCMVAGALMLAVCWWWARPREDERDDPDALRSRAGGIFAWLTIAWTAFFVVNVLSWPWYWTVAVGTLAAIPASHRFAHRARYLAVAIIVFQLLATDPGGTPTLYNPVFAVVAVIAAVAAALWEHKAIAFERPHSPAGGASTN</sequence>
<evidence type="ECO:0000313" key="10">
    <source>
        <dbReference type="Proteomes" id="UP000186104"/>
    </source>
</evidence>
<dbReference type="GO" id="GO:0016757">
    <property type="term" value="F:glycosyltransferase activity"/>
    <property type="evidence" value="ECO:0007669"/>
    <property type="project" value="UniProtKB-KW"/>
</dbReference>
<evidence type="ECO:0000256" key="7">
    <source>
        <dbReference type="ARBA" id="ARBA00043987"/>
    </source>
</evidence>
<feature type="transmembrane region" description="Helical" evidence="8">
    <location>
        <begin position="355"/>
        <end position="374"/>
    </location>
</feature>
<dbReference type="InterPro" id="IPR049829">
    <property type="entry name" value="MptA/B-like"/>
</dbReference>
<feature type="transmembrane region" description="Helical" evidence="8">
    <location>
        <begin position="230"/>
        <end position="247"/>
    </location>
</feature>
<evidence type="ECO:0000256" key="2">
    <source>
        <dbReference type="ARBA" id="ARBA00022676"/>
    </source>
</evidence>
<feature type="transmembrane region" description="Helical" evidence="8">
    <location>
        <begin position="489"/>
        <end position="508"/>
    </location>
</feature>
<feature type="transmembrane region" description="Helical" evidence="8">
    <location>
        <begin position="386"/>
        <end position="403"/>
    </location>
</feature>
<dbReference type="GO" id="GO:0016020">
    <property type="term" value="C:membrane"/>
    <property type="evidence" value="ECO:0007669"/>
    <property type="project" value="UniProtKB-SubCell"/>
</dbReference>
<dbReference type="Proteomes" id="UP000186104">
    <property type="component" value="Chromosome"/>
</dbReference>
<keyword evidence="6 8" id="KW-0472">Membrane</keyword>
<feature type="transmembrane region" description="Helical" evidence="8">
    <location>
        <begin position="33"/>
        <end position="56"/>
    </location>
</feature>
<keyword evidence="3 9" id="KW-0808">Transferase</keyword>
<evidence type="ECO:0000256" key="6">
    <source>
        <dbReference type="ARBA" id="ARBA00023136"/>
    </source>
</evidence>
<keyword evidence="4 8" id="KW-0812">Transmembrane</keyword>
<dbReference type="STRING" id="499555.BJL86_1365"/>
<dbReference type="AlphaFoldDB" id="A0A173LLF5"/>
<comment type="subcellular location">
    <subcellularLocation>
        <location evidence="1">Membrane</location>
        <topology evidence="1">Multi-pass membrane protein</topology>
    </subcellularLocation>
</comment>
<dbReference type="EMBL" id="CP015961">
    <property type="protein sequence ID" value="ANI92147.1"/>
    <property type="molecule type" value="Genomic_DNA"/>
</dbReference>
<dbReference type="RefSeq" id="WP_067473182.1">
    <property type="nucleotide sequence ID" value="NZ_CP015961.1"/>
</dbReference>
<gene>
    <name evidence="9" type="ORF">BJL86_1365</name>
</gene>
<evidence type="ECO:0000313" key="9">
    <source>
        <dbReference type="EMBL" id="ANI92147.1"/>
    </source>
</evidence>
<feature type="transmembrane region" description="Helical" evidence="8">
    <location>
        <begin position="279"/>
        <end position="295"/>
    </location>
</feature>
<feature type="transmembrane region" description="Helical" evidence="8">
    <location>
        <begin position="253"/>
        <end position="272"/>
    </location>
</feature>
<keyword evidence="10" id="KW-1185">Reference proteome</keyword>
<protein>
    <submittedName>
        <fullName evidence="9">Alpha-(1-&gt;6)-mannopyranosyltransferase A</fullName>
    </submittedName>
</protein>
<evidence type="ECO:0000256" key="3">
    <source>
        <dbReference type="ARBA" id="ARBA00022679"/>
    </source>
</evidence>
<dbReference type="Pfam" id="PF26314">
    <property type="entry name" value="MptA_B_family"/>
    <property type="match status" value="1"/>
</dbReference>
<name>A0A173LLF5_9ACTN</name>
<evidence type="ECO:0000256" key="1">
    <source>
        <dbReference type="ARBA" id="ARBA00004141"/>
    </source>
</evidence>
<evidence type="ECO:0000256" key="8">
    <source>
        <dbReference type="SAM" id="Phobius"/>
    </source>
</evidence>
<reference evidence="9 10" key="1">
    <citation type="submission" date="2016-06" db="EMBL/GenBank/DDBJ databases">
        <title>Complete genome sequence of a saline-alkali tolerant type strain Dietzia timorensis ID05-A0528T.</title>
        <authorList>
            <person name="Wu X."/>
        </authorList>
    </citation>
    <scope>NUCLEOTIDE SEQUENCE [LARGE SCALE GENOMIC DNA]</scope>
    <source>
        <strain evidence="9 10">ID05-A0528</strain>
    </source>
</reference>